<accession>A0ABV7PEC9</accession>
<dbReference type="InterPro" id="IPR024983">
    <property type="entry name" value="CHAT_dom"/>
</dbReference>
<proteinExistence type="predicted"/>
<organism evidence="2 3">
    <name type="scientific">Amycolatopsis speibonae</name>
    <dbReference type="NCBI Taxonomy" id="1450224"/>
    <lineage>
        <taxon>Bacteria</taxon>
        <taxon>Bacillati</taxon>
        <taxon>Actinomycetota</taxon>
        <taxon>Actinomycetes</taxon>
        <taxon>Pseudonocardiales</taxon>
        <taxon>Pseudonocardiaceae</taxon>
        <taxon>Amycolatopsis</taxon>
    </lineage>
</organism>
<evidence type="ECO:0000313" key="3">
    <source>
        <dbReference type="Proteomes" id="UP001595645"/>
    </source>
</evidence>
<comment type="caution">
    <text evidence="2">The sequence shown here is derived from an EMBL/GenBank/DDBJ whole genome shotgun (WGS) entry which is preliminary data.</text>
</comment>
<dbReference type="Pfam" id="PF12770">
    <property type="entry name" value="CHAT"/>
    <property type="match status" value="1"/>
</dbReference>
<keyword evidence="3" id="KW-1185">Reference proteome</keyword>
<reference evidence="3" key="1">
    <citation type="journal article" date="2019" name="Int. J. Syst. Evol. Microbiol.">
        <title>The Global Catalogue of Microorganisms (GCM) 10K type strain sequencing project: providing services to taxonomists for standard genome sequencing and annotation.</title>
        <authorList>
            <consortium name="The Broad Institute Genomics Platform"/>
            <consortium name="The Broad Institute Genome Sequencing Center for Infectious Disease"/>
            <person name="Wu L."/>
            <person name="Ma J."/>
        </authorList>
    </citation>
    <scope>NUCLEOTIDE SEQUENCE [LARGE SCALE GENOMIC DNA]</scope>
    <source>
        <strain evidence="3">CGMCC 4.7676</strain>
    </source>
</reference>
<dbReference type="Proteomes" id="UP001595645">
    <property type="component" value="Unassembled WGS sequence"/>
</dbReference>
<feature type="domain" description="CHAT" evidence="1">
    <location>
        <begin position="482"/>
        <end position="780"/>
    </location>
</feature>
<dbReference type="RefSeq" id="WP_378247206.1">
    <property type="nucleotide sequence ID" value="NZ_JBHRWK010000127.1"/>
</dbReference>
<protein>
    <submittedName>
        <fullName evidence="2">CHAT domain-containing protein</fullName>
    </submittedName>
</protein>
<name>A0ABV7PEC9_9PSEU</name>
<evidence type="ECO:0000259" key="1">
    <source>
        <dbReference type="Pfam" id="PF12770"/>
    </source>
</evidence>
<dbReference type="EMBL" id="JBHRWK010000127">
    <property type="protein sequence ID" value="MFC3456127.1"/>
    <property type="molecule type" value="Genomic_DNA"/>
</dbReference>
<gene>
    <name evidence="2" type="ORF">ACFOSH_42435</name>
</gene>
<sequence>MAGRAELDVRVAELRSRSFLGGGSPRRCGHWKGRVSDDLDDWLRDGQDVLLTWEVLRGLIGLDESELSIAQTGASLDGFEPDALAAAQEIINATWHQCVDWTKSLTMAELALIRVYDVDELRRRRWLDGHLRIKHAPLLIPESVPDITSSGATAAVPDWVSTYVYDRGARFFHSSTGPLELWFGVVESNHEQSQLKSALDEGTRIGITHNGAEVLLQIPVEPRGSLNPAFAPFRFHPEEPSSAVELLLVARTSVRMDWYRLHDDEKLEHLHATCLDIPADALALVLKRVDATLARAGLDAPESSPYELLTRAFLHPNSEQLMFVGVDNAKSESILLDLGLLARGSDGDTEAIKAARDSLSRAELARVSAGVDGMANEQLQTAAELARRTYTIIHQRIQRPAGRQFADMTAHVVSAGRAFVQFAESEGYLSAVVAIETGAGVEARFIDLSNISVRYMRLISDQWLGRDPAAPWEAGADALDNILRWAGQQILAPIFDLLIQYDTRHVVLCPSRTLEPLPLHAAVVDGSALGDLVDVSYAPSAAVLSQLSAHGDQHGTLDLIVAANGAYAPRDHGLVVLDGPDQEAMALHELAAHARVLNGIDATPGAVLDAIASSRVAHLAAHGQASPDKLASGIWLSGATRSGALLSAAAIHAGPELRNTSLVVLSACDTAHHPSTGRAVQSWRGLDSAFLSRGARAVVAGLWDVDDVAALVYSTALHVQLFHGATIAQAHTTATLLLRGSEPDPRTAELLDKTRSSWKADIGALALERAYWWSAYRPSGICW</sequence>
<evidence type="ECO:0000313" key="2">
    <source>
        <dbReference type="EMBL" id="MFC3456127.1"/>
    </source>
</evidence>